<dbReference type="SUPFAM" id="SSF53474">
    <property type="entry name" value="alpha/beta-Hydrolases"/>
    <property type="match status" value="1"/>
</dbReference>
<reference evidence="3" key="1">
    <citation type="journal article" date="2019" name="Int. J. Syst. Evol. Microbiol.">
        <title>The Global Catalogue of Microorganisms (GCM) 10K type strain sequencing project: providing services to taxonomists for standard genome sequencing and annotation.</title>
        <authorList>
            <consortium name="The Broad Institute Genomics Platform"/>
            <consortium name="The Broad Institute Genome Sequencing Center for Infectious Disease"/>
            <person name="Wu L."/>
            <person name="Ma J."/>
        </authorList>
    </citation>
    <scope>NUCLEOTIDE SEQUENCE [LARGE SCALE GENOMIC DNA]</scope>
    <source>
        <strain evidence="3">CCUG 59858</strain>
    </source>
</reference>
<dbReference type="RefSeq" id="WP_382342379.1">
    <property type="nucleotide sequence ID" value="NZ_JBHSAB010000012.1"/>
</dbReference>
<gene>
    <name evidence="2" type="ORF">ACFORL_06620</name>
</gene>
<keyword evidence="2" id="KW-0378">Hydrolase</keyword>
<evidence type="ECO:0000259" key="1">
    <source>
        <dbReference type="Pfam" id="PF00561"/>
    </source>
</evidence>
<dbReference type="PANTHER" id="PTHR43798">
    <property type="entry name" value="MONOACYLGLYCEROL LIPASE"/>
    <property type="match status" value="1"/>
</dbReference>
<sequence>MDTFFIEIPGLKIACKAWGDKNLPPMLALHGWLDNANSFAPLASYLSKHFYLIAVDLPGHGLSSHLTANSHYHFVDGILNIIQLINELGYQQIHLLSHSLGACLASLVAGVIPERILSLALIEALGPFTSPEQTCRDQLAQYAALLAVTQKKDGKPYPSLEDAAVARTKRGHLDIREARILCERGVEEQNGAYVWRHDRRLLSPVPLRLTENQVLSCLQAITAKSCLILASNGFSVDEQIMSKRIEAVQGLQIFKLEGGHHVHMEHPDTVAQCLGKFYS</sequence>
<keyword evidence="3" id="KW-1185">Reference proteome</keyword>
<dbReference type="Proteomes" id="UP001595758">
    <property type="component" value="Unassembled WGS sequence"/>
</dbReference>
<dbReference type="GO" id="GO:0016787">
    <property type="term" value="F:hydrolase activity"/>
    <property type="evidence" value="ECO:0007669"/>
    <property type="project" value="UniProtKB-KW"/>
</dbReference>
<dbReference type="Pfam" id="PF00561">
    <property type="entry name" value="Abhydrolase_1"/>
    <property type="match status" value="1"/>
</dbReference>
<proteinExistence type="predicted"/>
<organism evidence="2 3">
    <name type="scientific">Legionella dresdenensis</name>
    <dbReference type="NCBI Taxonomy" id="450200"/>
    <lineage>
        <taxon>Bacteria</taxon>
        <taxon>Pseudomonadati</taxon>
        <taxon>Pseudomonadota</taxon>
        <taxon>Gammaproteobacteria</taxon>
        <taxon>Legionellales</taxon>
        <taxon>Legionellaceae</taxon>
        <taxon>Legionella</taxon>
    </lineage>
</organism>
<evidence type="ECO:0000313" key="3">
    <source>
        <dbReference type="Proteomes" id="UP001595758"/>
    </source>
</evidence>
<comment type="caution">
    <text evidence="2">The sequence shown here is derived from an EMBL/GenBank/DDBJ whole genome shotgun (WGS) entry which is preliminary data.</text>
</comment>
<dbReference type="PANTHER" id="PTHR43798:SF33">
    <property type="entry name" value="HYDROLASE, PUTATIVE (AFU_ORTHOLOGUE AFUA_2G14860)-RELATED"/>
    <property type="match status" value="1"/>
</dbReference>
<dbReference type="InterPro" id="IPR050266">
    <property type="entry name" value="AB_hydrolase_sf"/>
</dbReference>
<dbReference type="InterPro" id="IPR029058">
    <property type="entry name" value="AB_hydrolase_fold"/>
</dbReference>
<dbReference type="Gene3D" id="3.40.50.1820">
    <property type="entry name" value="alpha/beta hydrolase"/>
    <property type="match status" value="1"/>
</dbReference>
<dbReference type="EMBL" id="JBHSAB010000012">
    <property type="protein sequence ID" value="MFC3908749.1"/>
    <property type="molecule type" value="Genomic_DNA"/>
</dbReference>
<protein>
    <submittedName>
        <fullName evidence="2">Alpha/beta fold hydrolase</fullName>
    </submittedName>
</protein>
<dbReference type="InterPro" id="IPR000073">
    <property type="entry name" value="AB_hydrolase_1"/>
</dbReference>
<evidence type="ECO:0000313" key="2">
    <source>
        <dbReference type="EMBL" id="MFC3908749.1"/>
    </source>
</evidence>
<feature type="domain" description="AB hydrolase-1" evidence="1">
    <location>
        <begin position="24"/>
        <end position="144"/>
    </location>
</feature>
<name>A0ABV8CEI1_9GAMM</name>
<accession>A0ABV8CEI1</accession>